<organism evidence="1 2">
    <name type="scientific">Bradyrhizobium denitrificans</name>
    <dbReference type="NCBI Taxonomy" id="2734912"/>
    <lineage>
        <taxon>Bacteria</taxon>
        <taxon>Pseudomonadati</taxon>
        <taxon>Pseudomonadota</taxon>
        <taxon>Alphaproteobacteria</taxon>
        <taxon>Hyphomicrobiales</taxon>
        <taxon>Nitrobacteraceae</taxon>
        <taxon>Bradyrhizobium</taxon>
    </lineage>
</organism>
<name>A0ABS5G1A5_9BRAD</name>
<evidence type="ECO:0008006" key="3">
    <source>
        <dbReference type="Google" id="ProtNLM"/>
    </source>
</evidence>
<dbReference type="EMBL" id="JAFCLK010000003">
    <property type="protein sequence ID" value="MBR1134966.1"/>
    <property type="molecule type" value="Genomic_DNA"/>
</dbReference>
<reference evidence="2" key="1">
    <citation type="journal article" date="2021" name="ISME J.">
        <title>Evolutionary origin and ecological implication of a unique nif island in free-living Bradyrhizobium lineages.</title>
        <authorList>
            <person name="Tao J."/>
        </authorList>
    </citation>
    <scope>NUCLEOTIDE SEQUENCE [LARGE SCALE GENOMIC DNA]</scope>
    <source>
        <strain evidence="2">SZCCT0094</strain>
    </source>
</reference>
<sequence length="141" mass="16192">MPGLVICYSYLWHREAEKRQIEGLKNRPCAVVLTYERIPAFPDRIVADVVPITHAASRDAIEIPIAVKRRMGLDQDHSWIVTSELNRFFWPGHDIRRAREDWQPGGPIWHWGFLPVSLFSSVKDAVLRHRAAATLSVTPRS</sequence>
<dbReference type="Proteomes" id="UP001314635">
    <property type="component" value="Unassembled WGS sequence"/>
</dbReference>
<gene>
    <name evidence="1" type="ORF">JQ619_04230</name>
</gene>
<protein>
    <recommendedName>
        <fullName evidence="3">Growth inhibitor PemK</fullName>
    </recommendedName>
</protein>
<keyword evidence="2" id="KW-1185">Reference proteome</keyword>
<comment type="caution">
    <text evidence="1">The sequence shown here is derived from an EMBL/GenBank/DDBJ whole genome shotgun (WGS) entry which is preliminary data.</text>
</comment>
<evidence type="ECO:0000313" key="1">
    <source>
        <dbReference type="EMBL" id="MBR1134966.1"/>
    </source>
</evidence>
<accession>A0ABS5G1A5</accession>
<proteinExistence type="predicted"/>
<evidence type="ECO:0000313" key="2">
    <source>
        <dbReference type="Proteomes" id="UP001314635"/>
    </source>
</evidence>